<gene>
    <name evidence="2" type="ORF">WN55_00161</name>
</gene>
<reference evidence="2 3" key="1">
    <citation type="submission" date="2015-07" db="EMBL/GenBank/DDBJ databases">
        <title>The genome of Dufourea novaeangliae.</title>
        <authorList>
            <person name="Pan H."/>
            <person name="Kapheim K."/>
        </authorList>
    </citation>
    <scope>NUCLEOTIDE SEQUENCE [LARGE SCALE GENOMIC DNA]</scope>
    <source>
        <strain evidence="2">0120121106</strain>
        <tissue evidence="2">Whole body</tissue>
    </source>
</reference>
<accession>A0A154PC36</accession>
<keyword evidence="3" id="KW-1185">Reference proteome</keyword>
<feature type="compositionally biased region" description="Basic and acidic residues" evidence="1">
    <location>
        <begin position="671"/>
        <end position="680"/>
    </location>
</feature>
<dbReference type="STRING" id="178035.A0A154PC36"/>
<dbReference type="Proteomes" id="UP000076502">
    <property type="component" value="Unassembled WGS sequence"/>
</dbReference>
<evidence type="ECO:0000313" key="2">
    <source>
        <dbReference type="EMBL" id="KZC09489.1"/>
    </source>
</evidence>
<evidence type="ECO:0000256" key="1">
    <source>
        <dbReference type="SAM" id="MobiDB-lite"/>
    </source>
</evidence>
<feature type="region of interest" description="Disordered" evidence="1">
    <location>
        <begin position="23"/>
        <end position="117"/>
    </location>
</feature>
<feature type="compositionally biased region" description="Polar residues" evidence="1">
    <location>
        <begin position="611"/>
        <end position="621"/>
    </location>
</feature>
<feature type="region of interest" description="Disordered" evidence="1">
    <location>
        <begin position="418"/>
        <end position="442"/>
    </location>
</feature>
<organism evidence="2 3">
    <name type="scientific">Dufourea novaeangliae</name>
    <name type="common">Sweat bee</name>
    <dbReference type="NCBI Taxonomy" id="178035"/>
    <lineage>
        <taxon>Eukaryota</taxon>
        <taxon>Metazoa</taxon>
        <taxon>Ecdysozoa</taxon>
        <taxon>Arthropoda</taxon>
        <taxon>Hexapoda</taxon>
        <taxon>Insecta</taxon>
        <taxon>Pterygota</taxon>
        <taxon>Neoptera</taxon>
        <taxon>Endopterygota</taxon>
        <taxon>Hymenoptera</taxon>
        <taxon>Apocrita</taxon>
        <taxon>Aculeata</taxon>
        <taxon>Apoidea</taxon>
        <taxon>Anthophila</taxon>
        <taxon>Halictidae</taxon>
        <taxon>Rophitinae</taxon>
        <taxon>Dufourea</taxon>
    </lineage>
</organism>
<feature type="compositionally biased region" description="Polar residues" evidence="1">
    <location>
        <begin position="95"/>
        <end position="104"/>
    </location>
</feature>
<proteinExistence type="predicted"/>
<evidence type="ECO:0000313" key="3">
    <source>
        <dbReference type="Proteomes" id="UP000076502"/>
    </source>
</evidence>
<dbReference type="AlphaFoldDB" id="A0A154PC36"/>
<sequence>MACGNIQLWGDSSKSIELVSLQRTTSKRANKSSSDSELAQGKGKGRRHKSKEKWPLLEGLTVDELARYRRRRVQGQPKDNLGLHPESEEDKQPPESENFQSIRANNEESLKENVWPETDKEIEDVHLKDFDVVAQTSDLEEVDDQEKKDAELETINKEPETSFVQTDEDKTMEIETVNSKFVGHVGVVTRPSLIRRGTTLKRDGEFYTDTETCSSYVAYEGQHRPELARRATSLKMEGDFETTTEKCEKFIRWLNVRRPDLMRVPTHLKLEGELETLTENHEKYVPFVGTRRPELLRQNTNLKLEGESNFVPEYTDVFRIPHNRERQQPVKPEIHLKTGRDFFQSTESTENFVDPRAKEAQLMRELNRDVEEEERRQKQQKEKKKEEEMKMLVSKLEDLKSPPLEDFPRERPRIVKPEDEIGRADGSKVPSSPASKFSTKIDQDPEYKSKYLDYQRDHPVYRKPPITVRSTLVPSEHCTGFGKPESKRYDHEFTSEVRSQYVPYGRVPRVEPLRIPSSLRLEGNLDLEPEYRTAYCTKRESQCADSNLQRRRDRSLSASRRQGNHWTNSNVEQFDSANVVQDQNAFQVLNTRIHEDNVCGKPPSGSRRGSKTSQIHLQRPTQDGAEYNRLKEESSNPTYRLHVYNVDDEHQGFRRRRSPSLQSSGRIRNPSPDRAHRTDVVRPYSPSFGKSTKQHNNGQSFVVLDNELFDTNKNEVRRRRADRNYNIDGTLTFSKGRTRTTSNWMPPWYDSTNTI</sequence>
<feature type="region of interest" description="Disordered" evidence="1">
    <location>
        <begin position="542"/>
        <end position="569"/>
    </location>
</feature>
<feature type="compositionally biased region" description="Polar residues" evidence="1">
    <location>
        <begin position="429"/>
        <end position="438"/>
    </location>
</feature>
<dbReference type="EMBL" id="KQ434870">
    <property type="protein sequence ID" value="KZC09489.1"/>
    <property type="molecule type" value="Genomic_DNA"/>
</dbReference>
<protein>
    <submittedName>
        <fullName evidence="2">Uncharacterized protein</fullName>
    </submittedName>
</protein>
<feature type="region of interest" description="Disordered" evidence="1">
    <location>
        <begin position="594"/>
        <end position="680"/>
    </location>
</feature>
<dbReference type="OrthoDB" id="407410at2759"/>
<name>A0A154PC36_DUFNO</name>
<feature type="region of interest" description="Disordered" evidence="1">
    <location>
        <begin position="366"/>
        <end position="389"/>
    </location>
</feature>